<feature type="region of interest" description="Disordered" evidence="1">
    <location>
        <begin position="133"/>
        <end position="163"/>
    </location>
</feature>
<accession>A0ABT7H9D0</accession>
<evidence type="ECO:0000313" key="4">
    <source>
        <dbReference type="Proteomes" id="UP001223547"/>
    </source>
</evidence>
<gene>
    <name evidence="3" type="ORF">QQF73_04890</name>
</gene>
<comment type="caution">
    <text evidence="3">The sequence shown here is derived from an EMBL/GenBank/DDBJ whole genome shotgun (WGS) entry which is preliminary data.</text>
</comment>
<feature type="compositionally biased region" description="Polar residues" evidence="1">
    <location>
        <begin position="151"/>
        <end position="163"/>
    </location>
</feature>
<keyword evidence="2" id="KW-1133">Transmembrane helix</keyword>
<sequence>MIDSAQIRGVVRKAVAALAGLMLAVVLLTALLITGFYLLVQAALLALAPVLGQPAAMTVVGASCVLLLLVFFWRMASPPSASKRKRGSSRGTSFSLDSLRELIRENPLEAALAAFAAGVAQQGDPRLRSLLMQGGMELMKRGEPGEGSAPGNETPQDGGSTRR</sequence>
<feature type="transmembrane region" description="Helical" evidence="2">
    <location>
        <begin position="54"/>
        <end position="76"/>
    </location>
</feature>
<keyword evidence="4" id="KW-1185">Reference proteome</keyword>
<dbReference type="EMBL" id="JASSQD010000001">
    <property type="protein sequence ID" value="MDK9556953.1"/>
    <property type="molecule type" value="Genomic_DNA"/>
</dbReference>
<name>A0ABT7H9D0_9GAMM</name>
<reference evidence="3 4" key="1">
    <citation type="submission" date="2023-05" db="EMBL/GenBank/DDBJ databases">
        <title>Marinobacter albus sp. nov., a marine bacterium isolated from sand in a coastal intertidal zone of huludao.</title>
        <authorList>
            <person name="Deng T."/>
        </authorList>
    </citation>
    <scope>NUCLEOTIDE SEQUENCE [LARGE SCALE GENOMIC DNA]</scope>
    <source>
        <strain evidence="3 4">M216</strain>
    </source>
</reference>
<evidence type="ECO:0000256" key="1">
    <source>
        <dbReference type="SAM" id="MobiDB-lite"/>
    </source>
</evidence>
<dbReference type="Proteomes" id="UP001223547">
    <property type="component" value="Unassembled WGS sequence"/>
</dbReference>
<dbReference type="RefSeq" id="WP_285367434.1">
    <property type="nucleotide sequence ID" value="NZ_JASSQD010000001.1"/>
</dbReference>
<evidence type="ECO:0000313" key="3">
    <source>
        <dbReference type="EMBL" id="MDK9556953.1"/>
    </source>
</evidence>
<evidence type="ECO:0008006" key="5">
    <source>
        <dbReference type="Google" id="ProtNLM"/>
    </source>
</evidence>
<keyword evidence="2" id="KW-0472">Membrane</keyword>
<proteinExistence type="predicted"/>
<organism evidence="3 4">
    <name type="scientific">Marinobacter albus</name>
    <dbReference type="NCBI Taxonomy" id="3030833"/>
    <lineage>
        <taxon>Bacteria</taxon>
        <taxon>Pseudomonadati</taxon>
        <taxon>Pseudomonadota</taxon>
        <taxon>Gammaproteobacteria</taxon>
        <taxon>Pseudomonadales</taxon>
        <taxon>Marinobacteraceae</taxon>
        <taxon>Marinobacter</taxon>
    </lineage>
</organism>
<evidence type="ECO:0000256" key="2">
    <source>
        <dbReference type="SAM" id="Phobius"/>
    </source>
</evidence>
<feature type="transmembrane region" description="Helical" evidence="2">
    <location>
        <begin position="21"/>
        <end position="48"/>
    </location>
</feature>
<protein>
    <recommendedName>
        <fullName evidence="5">Phage holin family protein</fullName>
    </recommendedName>
</protein>
<keyword evidence="2" id="KW-0812">Transmembrane</keyword>